<keyword evidence="4" id="KW-0862">Zinc</keyword>
<evidence type="ECO:0000256" key="1">
    <source>
        <dbReference type="ARBA" id="ARBA00022664"/>
    </source>
</evidence>
<feature type="domain" description="CCHC-type" evidence="5">
    <location>
        <begin position="353"/>
        <end position="369"/>
    </location>
</feature>
<evidence type="ECO:0000256" key="2">
    <source>
        <dbReference type="ARBA" id="ARBA00022723"/>
    </source>
</evidence>
<evidence type="ECO:0000313" key="6">
    <source>
        <dbReference type="EMBL" id="TEB36439.1"/>
    </source>
</evidence>
<dbReference type="EMBL" id="QPFP01000006">
    <property type="protein sequence ID" value="TEB36439.1"/>
    <property type="molecule type" value="Genomic_DNA"/>
</dbReference>
<dbReference type="PANTHER" id="PTHR12072">
    <property type="entry name" value="CWF19, CELL CYCLE CONTROL PROTEIN"/>
    <property type="match status" value="1"/>
</dbReference>
<proteinExistence type="predicted"/>
<dbReference type="Proteomes" id="UP000298030">
    <property type="component" value="Unassembled WGS sequence"/>
</dbReference>
<evidence type="ECO:0000256" key="3">
    <source>
        <dbReference type="ARBA" id="ARBA00022771"/>
    </source>
</evidence>
<dbReference type="InterPro" id="IPR001878">
    <property type="entry name" value="Znf_CCHC"/>
</dbReference>
<evidence type="ECO:0000259" key="5">
    <source>
        <dbReference type="SMART" id="SM00343"/>
    </source>
</evidence>
<dbReference type="InterPro" id="IPR006767">
    <property type="entry name" value="Cwf19-like_C_dom-2"/>
</dbReference>
<organism evidence="6 7">
    <name type="scientific">Coprinellus micaceus</name>
    <name type="common">Glistening ink-cap mushroom</name>
    <name type="synonym">Coprinus micaceus</name>
    <dbReference type="NCBI Taxonomy" id="71717"/>
    <lineage>
        <taxon>Eukaryota</taxon>
        <taxon>Fungi</taxon>
        <taxon>Dikarya</taxon>
        <taxon>Basidiomycota</taxon>
        <taxon>Agaricomycotina</taxon>
        <taxon>Agaricomycetes</taxon>
        <taxon>Agaricomycetidae</taxon>
        <taxon>Agaricales</taxon>
        <taxon>Agaricineae</taxon>
        <taxon>Psathyrellaceae</taxon>
        <taxon>Coprinellus</taxon>
    </lineage>
</organism>
<dbReference type="PANTHER" id="PTHR12072:SF4">
    <property type="entry name" value="CWF19-LIKE PROTEIN 1"/>
    <property type="match status" value="1"/>
</dbReference>
<dbReference type="SMART" id="SM00343">
    <property type="entry name" value="ZnF_C2HC"/>
    <property type="match status" value="3"/>
</dbReference>
<keyword evidence="3" id="KW-0863">Zinc-finger</keyword>
<dbReference type="Gene3D" id="4.10.60.10">
    <property type="entry name" value="Zinc finger, CCHC-type"/>
    <property type="match status" value="1"/>
</dbReference>
<dbReference type="OrthoDB" id="444325at2759"/>
<dbReference type="Pfam" id="PF13696">
    <property type="entry name" value="zf-CCHC_2"/>
    <property type="match status" value="2"/>
</dbReference>
<keyword evidence="2" id="KW-0479">Metal-binding</keyword>
<dbReference type="GO" id="GO:0008270">
    <property type="term" value="F:zinc ion binding"/>
    <property type="evidence" value="ECO:0007669"/>
    <property type="project" value="UniProtKB-KW"/>
</dbReference>
<protein>
    <submittedName>
        <fullName evidence="6">Nuclear protein</fullName>
    </submittedName>
</protein>
<dbReference type="AlphaFoldDB" id="A0A4Y7TSB7"/>
<dbReference type="CDD" id="cd07380">
    <property type="entry name" value="MPP_CWF19_N"/>
    <property type="match status" value="1"/>
</dbReference>
<dbReference type="InterPro" id="IPR036875">
    <property type="entry name" value="Znf_CCHC_sf"/>
</dbReference>
<dbReference type="InterPro" id="IPR040194">
    <property type="entry name" value="Cwf19-like"/>
</dbReference>
<dbReference type="SUPFAM" id="SSF57756">
    <property type="entry name" value="Retrovirus zinc finger-like domains"/>
    <property type="match status" value="1"/>
</dbReference>
<dbReference type="GO" id="GO:0003676">
    <property type="term" value="F:nucleic acid binding"/>
    <property type="evidence" value="ECO:0007669"/>
    <property type="project" value="InterPro"/>
</dbReference>
<comment type="caution">
    <text evidence="6">The sequence shown here is derived from an EMBL/GenBank/DDBJ whole genome shotgun (WGS) entry which is preliminary data.</text>
</comment>
<dbReference type="GO" id="GO:0061632">
    <property type="term" value="F:RNA lariat debranching enzyme activator activity"/>
    <property type="evidence" value="ECO:0007669"/>
    <property type="project" value="TreeGrafter"/>
</dbReference>
<dbReference type="GO" id="GO:0000398">
    <property type="term" value="P:mRNA splicing, via spliceosome"/>
    <property type="evidence" value="ECO:0007669"/>
    <property type="project" value="TreeGrafter"/>
</dbReference>
<dbReference type="STRING" id="71717.A0A4Y7TSB7"/>
<dbReference type="Pfam" id="PF04676">
    <property type="entry name" value="CwfJ_C_2"/>
    <property type="match status" value="1"/>
</dbReference>
<sequence>MASTNPVKILTVGSAVGSIRELFAKVKAIDAKHGKFDILLCTGDFFGPVSLPDEDYPDDEVSQLLSGIIESPIECYIMQGDQPLPGRIVEKFAQTGGELCKNVFLISKSGTITTAHGLRIACLGGIYEPQIHTSSEAAPGFLSPFFARQTVERLLSNALAKSSTKQNYRSLAAIQSSSSESQDIDILLSNSWPSSITQLSSAPLPEPHLSTIGAPPLDEVTSKIRPRYHFAATGGSPPKFWEREPYLWDGEDQRVSRFVSLGAFGNGPATGKKQRWFYAFTISPASSTSTPPPKPANATKNPFTAGVRRNAAKRPFEEAAAENFIWGAISNPAAKRTKVQPQGEPGKPPPGYKCRRCESTEHFISDCPDRQKPPETYVCKICSVAGHFVRDCPTRDAKGDTGGKKPKPGYVCRACGSEDHYLEDCLVTNQRPSHNDHRGSRRGPPKEISIDECWFCLSNPNLAKHLIVSIGSECYVTLPKGQIIPTHQEDYMTQVPGGGHLLIVPITHYPTFSTIPSDIAKAAIDETERCVCVPPPCTRDHKLTTTCTNFFVRPIGSYKAALRSMYAKYGAAAVVFEVGRLSAKGGHAHVQVVPVPLRLKDKVEETFAKEGSQVGIDFEVDPDAALEACQGGRASYFRVDLPDGRKMVHVMKDNIPFSIQFGRQVLVGLLDMPDRFDWKACMQSEEDDRADAQAFKAAFAPFDPTL</sequence>
<gene>
    <name evidence="6" type="ORF">FA13DRAFT_1810998</name>
</gene>
<dbReference type="GO" id="GO:0071014">
    <property type="term" value="C:post-mRNA release spliceosomal complex"/>
    <property type="evidence" value="ECO:0007669"/>
    <property type="project" value="TreeGrafter"/>
</dbReference>
<dbReference type="SUPFAM" id="SSF54197">
    <property type="entry name" value="HIT-like"/>
    <property type="match status" value="1"/>
</dbReference>
<name>A0A4Y7TSB7_COPMI</name>
<dbReference type="Pfam" id="PF04677">
    <property type="entry name" value="CwfJ_C_1"/>
    <property type="match status" value="2"/>
</dbReference>
<feature type="domain" description="CCHC-type" evidence="5">
    <location>
        <begin position="411"/>
        <end position="427"/>
    </location>
</feature>
<feature type="domain" description="CCHC-type" evidence="5">
    <location>
        <begin position="378"/>
        <end position="394"/>
    </location>
</feature>
<accession>A0A4Y7TSB7</accession>
<reference evidence="6 7" key="1">
    <citation type="journal article" date="2019" name="Nat. Ecol. Evol.">
        <title>Megaphylogeny resolves global patterns of mushroom evolution.</title>
        <authorList>
            <person name="Varga T."/>
            <person name="Krizsan K."/>
            <person name="Foldi C."/>
            <person name="Dima B."/>
            <person name="Sanchez-Garcia M."/>
            <person name="Sanchez-Ramirez S."/>
            <person name="Szollosi G.J."/>
            <person name="Szarkandi J.G."/>
            <person name="Papp V."/>
            <person name="Albert L."/>
            <person name="Andreopoulos W."/>
            <person name="Angelini C."/>
            <person name="Antonin V."/>
            <person name="Barry K.W."/>
            <person name="Bougher N.L."/>
            <person name="Buchanan P."/>
            <person name="Buyck B."/>
            <person name="Bense V."/>
            <person name="Catcheside P."/>
            <person name="Chovatia M."/>
            <person name="Cooper J."/>
            <person name="Damon W."/>
            <person name="Desjardin D."/>
            <person name="Finy P."/>
            <person name="Geml J."/>
            <person name="Haridas S."/>
            <person name="Hughes K."/>
            <person name="Justo A."/>
            <person name="Karasinski D."/>
            <person name="Kautmanova I."/>
            <person name="Kiss B."/>
            <person name="Kocsube S."/>
            <person name="Kotiranta H."/>
            <person name="LaButti K.M."/>
            <person name="Lechner B.E."/>
            <person name="Liimatainen K."/>
            <person name="Lipzen A."/>
            <person name="Lukacs Z."/>
            <person name="Mihaltcheva S."/>
            <person name="Morgado L.N."/>
            <person name="Niskanen T."/>
            <person name="Noordeloos M.E."/>
            <person name="Ohm R.A."/>
            <person name="Ortiz-Santana B."/>
            <person name="Ovrebo C."/>
            <person name="Racz N."/>
            <person name="Riley R."/>
            <person name="Savchenko A."/>
            <person name="Shiryaev A."/>
            <person name="Soop K."/>
            <person name="Spirin V."/>
            <person name="Szebenyi C."/>
            <person name="Tomsovsky M."/>
            <person name="Tulloss R.E."/>
            <person name="Uehling J."/>
            <person name="Grigoriev I.V."/>
            <person name="Vagvolgyi C."/>
            <person name="Papp T."/>
            <person name="Martin F.M."/>
            <person name="Miettinen O."/>
            <person name="Hibbett D.S."/>
            <person name="Nagy L.G."/>
        </authorList>
    </citation>
    <scope>NUCLEOTIDE SEQUENCE [LARGE SCALE GENOMIC DNA]</scope>
    <source>
        <strain evidence="6 7">FP101781</strain>
    </source>
</reference>
<keyword evidence="1" id="KW-0507">mRNA processing</keyword>
<evidence type="ECO:0000313" key="7">
    <source>
        <dbReference type="Proteomes" id="UP000298030"/>
    </source>
</evidence>
<dbReference type="InterPro" id="IPR006768">
    <property type="entry name" value="Cwf19-like_C_dom-1"/>
</dbReference>
<evidence type="ECO:0000256" key="4">
    <source>
        <dbReference type="ARBA" id="ARBA00022833"/>
    </source>
</evidence>
<dbReference type="InterPro" id="IPR025829">
    <property type="entry name" value="Zn_knuckle_CX2CX3GHX4C"/>
</dbReference>
<keyword evidence="7" id="KW-1185">Reference proteome</keyword>
<dbReference type="InterPro" id="IPR036265">
    <property type="entry name" value="HIT-like_sf"/>
</dbReference>